<gene>
    <name evidence="2" type="ORF">LCGC14_1422550</name>
</gene>
<feature type="region of interest" description="Disordered" evidence="1">
    <location>
        <begin position="32"/>
        <end position="68"/>
    </location>
</feature>
<protein>
    <submittedName>
        <fullName evidence="2">Uncharacterized protein</fullName>
    </submittedName>
</protein>
<evidence type="ECO:0000313" key="2">
    <source>
        <dbReference type="EMBL" id="KKM72240.1"/>
    </source>
</evidence>
<evidence type="ECO:0000256" key="1">
    <source>
        <dbReference type="SAM" id="MobiDB-lite"/>
    </source>
</evidence>
<proteinExistence type="predicted"/>
<dbReference type="AlphaFoldDB" id="A0A0F9M6E4"/>
<reference evidence="2" key="1">
    <citation type="journal article" date="2015" name="Nature">
        <title>Complex archaea that bridge the gap between prokaryotes and eukaryotes.</title>
        <authorList>
            <person name="Spang A."/>
            <person name="Saw J.H."/>
            <person name="Jorgensen S.L."/>
            <person name="Zaremba-Niedzwiedzka K."/>
            <person name="Martijn J."/>
            <person name="Lind A.E."/>
            <person name="van Eijk R."/>
            <person name="Schleper C."/>
            <person name="Guy L."/>
            <person name="Ettema T.J."/>
        </authorList>
    </citation>
    <scope>NUCLEOTIDE SEQUENCE</scope>
</reference>
<organism evidence="2">
    <name type="scientific">marine sediment metagenome</name>
    <dbReference type="NCBI Taxonomy" id="412755"/>
    <lineage>
        <taxon>unclassified sequences</taxon>
        <taxon>metagenomes</taxon>
        <taxon>ecological metagenomes</taxon>
    </lineage>
</organism>
<dbReference type="EMBL" id="LAZR01009508">
    <property type="protein sequence ID" value="KKM72240.1"/>
    <property type="molecule type" value="Genomic_DNA"/>
</dbReference>
<feature type="compositionally biased region" description="Basic residues" evidence="1">
    <location>
        <begin position="52"/>
        <end position="68"/>
    </location>
</feature>
<sequence length="68" mass="7478">MGDKGTQQFIPGTAPSTSFLLKPSEQPLAAFLPLEKGVPGKRKKTSTNATAAKKKKRKRIKKARKNNR</sequence>
<comment type="caution">
    <text evidence="2">The sequence shown here is derived from an EMBL/GenBank/DDBJ whole genome shotgun (WGS) entry which is preliminary data.</text>
</comment>
<feature type="region of interest" description="Disordered" evidence="1">
    <location>
        <begin position="1"/>
        <end position="20"/>
    </location>
</feature>
<feature type="compositionally biased region" description="Polar residues" evidence="1">
    <location>
        <begin position="1"/>
        <end position="19"/>
    </location>
</feature>
<name>A0A0F9M6E4_9ZZZZ</name>
<accession>A0A0F9M6E4</accession>